<feature type="domain" description="SUF system FeS cluster assembly SufBD core" evidence="3">
    <location>
        <begin position="155"/>
        <end position="383"/>
    </location>
</feature>
<evidence type="ECO:0000259" key="3">
    <source>
        <dbReference type="Pfam" id="PF01458"/>
    </source>
</evidence>
<dbReference type="Pfam" id="PF01458">
    <property type="entry name" value="SUFBD_core"/>
    <property type="match status" value="1"/>
</dbReference>
<gene>
    <name evidence="4" type="primary">sufD</name>
    <name evidence="4" type="ORF">ACEZDJ_28965</name>
</gene>
<evidence type="ECO:0000256" key="2">
    <source>
        <dbReference type="SAM" id="MobiDB-lite"/>
    </source>
</evidence>
<keyword evidence="5" id="KW-1185">Reference proteome</keyword>
<dbReference type="SUPFAM" id="SSF101960">
    <property type="entry name" value="Stabilizer of iron transporter SufD"/>
    <property type="match status" value="1"/>
</dbReference>
<evidence type="ECO:0000313" key="5">
    <source>
        <dbReference type="Proteomes" id="UP001592528"/>
    </source>
</evidence>
<organism evidence="4 5">
    <name type="scientific">Streptacidiphilus cavernicola</name>
    <dbReference type="NCBI Taxonomy" id="3342716"/>
    <lineage>
        <taxon>Bacteria</taxon>
        <taxon>Bacillati</taxon>
        <taxon>Actinomycetota</taxon>
        <taxon>Actinomycetes</taxon>
        <taxon>Kitasatosporales</taxon>
        <taxon>Streptomycetaceae</taxon>
        <taxon>Streptacidiphilus</taxon>
    </lineage>
</organism>
<dbReference type="InterPro" id="IPR011542">
    <property type="entry name" value="SUF_FeS_clus_asmbl_SufD"/>
</dbReference>
<comment type="similarity">
    <text evidence="1">Belongs to the iron-sulfur cluster assembly SufBD family.</text>
</comment>
<evidence type="ECO:0000256" key="1">
    <source>
        <dbReference type="ARBA" id="ARBA00043967"/>
    </source>
</evidence>
<dbReference type="InterPro" id="IPR000825">
    <property type="entry name" value="SUF_FeS_clus_asmbl_SufBD_core"/>
</dbReference>
<protein>
    <submittedName>
        <fullName evidence="4">Fe-S cluster assembly protein SufD</fullName>
    </submittedName>
</protein>
<dbReference type="InterPro" id="IPR055346">
    <property type="entry name" value="Fe-S_cluster_assembly_SufBD"/>
</dbReference>
<proteinExistence type="inferred from homology"/>
<dbReference type="RefSeq" id="WP_030263327.1">
    <property type="nucleotide sequence ID" value="NZ_JBHEZZ010000020.1"/>
</dbReference>
<feature type="compositionally biased region" description="Low complexity" evidence="2">
    <location>
        <begin position="1"/>
        <end position="15"/>
    </location>
</feature>
<comment type="caution">
    <text evidence="4">The sequence shown here is derived from an EMBL/GenBank/DDBJ whole genome shotgun (WGS) entry which is preliminary data.</text>
</comment>
<evidence type="ECO:0000313" key="4">
    <source>
        <dbReference type="EMBL" id="MFC1405322.1"/>
    </source>
</evidence>
<name>A0ABV6UVA1_9ACTN</name>
<dbReference type="PANTHER" id="PTHR43575">
    <property type="entry name" value="PROTEIN ABCI7, CHLOROPLASTIC"/>
    <property type="match status" value="1"/>
</dbReference>
<sequence>MAEATNTAGGSTTAGSIEVGTAGSGAQLAGPGTGRDSVAAVQPVDARLDAVDSYDVADFPVPTGREENWRFTPLNRLRGLHDGSAEATEGAVKVDVSAPAGVVVEAVERTDPRVGRAGKPVDRVAAQAFSSFEKAGLVSVPRDTVLTEPIRITVQGQGGTAYGHQVIELGAFAEALVVIEHTGDAVLAANVEYLIGDGAKLTVVSVQDWDDTAVHVAQHTALVGRDASFKSVVVSFGGDLVRLHPRVVYGATGGEADLYGLYFADAGQHLEHRLFIDHDTPHCRSNVAYKGALQGKDARAVWIGDVLIRAAAEGTDTYELNRNLVLTDGARVDSVPNLEIETGEIVGAGHASATGRFDDEQLFYLQSRGIPADEARRLVVRGFFAELVQQIGLPELQERLIERIDAELEASVA</sequence>
<dbReference type="NCBIfam" id="TIGR01981">
    <property type="entry name" value="sufD"/>
    <property type="match status" value="1"/>
</dbReference>
<dbReference type="PANTHER" id="PTHR43575:SF1">
    <property type="entry name" value="PROTEIN ABCI7, CHLOROPLASTIC"/>
    <property type="match status" value="1"/>
</dbReference>
<dbReference type="Proteomes" id="UP001592528">
    <property type="component" value="Unassembled WGS sequence"/>
</dbReference>
<dbReference type="InterPro" id="IPR037284">
    <property type="entry name" value="SUF_FeS_clus_asmbl_SufBD_sf"/>
</dbReference>
<feature type="region of interest" description="Disordered" evidence="2">
    <location>
        <begin position="1"/>
        <end position="37"/>
    </location>
</feature>
<accession>A0ABV6UVA1</accession>
<reference evidence="4 5" key="1">
    <citation type="submission" date="2024-09" db="EMBL/GenBank/DDBJ databases">
        <authorList>
            <person name="Lee S.D."/>
        </authorList>
    </citation>
    <scope>NUCLEOTIDE SEQUENCE [LARGE SCALE GENOMIC DNA]</scope>
    <source>
        <strain evidence="4 5">N1-5</strain>
    </source>
</reference>
<dbReference type="EMBL" id="JBHEZZ010000020">
    <property type="protein sequence ID" value="MFC1405322.1"/>
    <property type="molecule type" value="Genomic_DNA"/>
</dbReference>